<dbReference type="Pfam" id="PF00953">
    <property type="entry name" value="Glycos_transf_4"/>
    <property type="match status" value="1"/>
</dbReference>
<accession>A0A2W4WA63</accession>
<evidence type="ECO:0000313" key="10">
    <source>
        <dbReference type="Proteomes" id="UP000249354"/>
    </source>
</evidence>
<feature type="transmembrane region" description="Helical" evidence="8">
    <location>
        <begin position="51"/>
        <end position="75"/>
    </location>
</feature>
<keyword evidence="7" id="KW-0460">Magnesium</keyword>
<sequence>MTIYWIYIAACLLSAGVVLAITPGVKALALRYGKFDLPGDRKVHQRPTVRLGGVAIFSATMLSALCASWGAVTFTSIPASAFHPTLLILLGGSGFFLIGFADDLFQISALNRLIMQFAVAALLWSLGLRIDVWVLPGLSPMAFGWLSLPITALWLSGVANAINWIDGLDGLAAGVAGIATVSLVIFCMAIAQPVPAILGAALIGSLLGFLYYNYNPATIFMGDGGSYFVGFILASLCIVGPQHIDSPFATLLPLVILGVPLVDMVGVILLRLYRKKSPFSADRLHLHHRLLDRDLSHRAAVGVVYVLTLMTSGLAFALAGMIESAIFFAGLSSALVALSWWVRQQILPDESSNIAMSKGI</sequence>
<dbReference type="AlphaFoldDB" id="A0A2W4WA63"/>
<evidence type="ECO:0000256" key="2">
    <source>
        <dbReference type="ARBA" id="ARBA00022475"/>
    </source>
</evidence>
<comment type="caution">
    <text evidence="9">The sequence shown here is derived from an EMBL/GenBank/DDBJ whole genome shotgun (WGS) entry which is preliminary data.</text>
</comment>
<gene>
    <name evidence="9" type="ORF">DCF25_08790</name>
</gene>
<reference evidence="10" key="1">
    <citation type="submission" date="2018-04" db="EMBL/GenBank/DDBJ databases">
        <authorList>
            <person name="Cornet L."/>
        </authorList>
    </citation>
    <scope>NUCLEOTIDE SEQUENCE [LARGE SCALE GENOMIC DNA]</scope>
</reference>
<dbReference type="CDD" id="cd06853">
    <property type="entry name" value="GT_WecA_like"/>
    <property type="match status" value="1"/>
</dbReference>
<keyword evidence="6 8" id="KW-0472">Membrane</keyword>
<dbReference type="GO" id="GO:0009103">
    <property type="term" value="P:lipopolysaccharide biosynthetic process"/>
    <property type="evidence" value="ECO:0007669"/>
    <property type="project" value="TreeGrafter"/>
</dbReference>
<dbReference type="PANTHER" id="PTHR22926:SF3">
    <property type="entry name" value="UNDECAPRENYL-PHOSPHATE ALPHA-N-ACETYLGLUCOSAMINYL 1-PHOSPHATE TRANSFERASE"/>
    <property type="match status" value="1"/>
</dbReference>
<dbReference type="GO" id="GO:0005886">
    <property type="term" value="C:plasma membrane"/>
    <property type="evidence" value="ECO:0007669"/>
    <property type="project" value="UniProtKB-SubCell"/>
</dbReference>
<feature type="transmembrane region" description="Helical" evidence="8">
    <location>
        <begin position="171"/>
        <end position="191"/>
    </location>
</feature>
<name>A0A2W4WA63_9CYAN</name>
<feature type="transmembrane region" description="Helical" evidence="8">
    <location>
        <begin position="325"/>
        <end position="342"/>
    </location>
</feature>
<feature type="transmembrane region" description="Helical" evidence="8">
    <location>
        <begin position="81"/>
        <end position="101"/>
    </location>
</feature>
<feature type="transmembrane region" description="Helical" evidence="8">
    <location>
        <begin position="197"/>
        <end position="214"/>
    </location>
</feature>
<feature type="transmembrane region" description="Helical" evidence="8">
    <location>
        <begin position="250"/>
        <end position="273"/>
    </location>
</feature>
<feature type="transmembrane region" description="Helical" evidence="8">
    <location>
        <begin position="142"/>
        <end position="164"/>
    </location>
</feature>
<dbReference type="InterPro" id="IPR018480">
    <property type="entry name" value="PNAcMuramoyl-5peptid_Trfase_CS"/>
</dbReference>
<comment type="subcellular location">
    <subcellularLocation>
        <location evidence="1">Cell membrane</location>
        <topology evidence="1">Multi-pass membrane protein</topology>
    </subcellularLocation>
</comment>
<dbReference type="Proteomes" id="UP000249354">
    <property type="component" value="Unassembled WGS sequence"/>
</dbReference>
<dbReference type="PROSITE" id="PS01348">
    <property type="entry name" value="MRAY_2"/>
    <property type="match status" value="1"/>
</dbReference>
<feature type="binding site" evidence="7">
    <location>
        <position position="223"/>
    </location>
    <ligand>
        <name>Mg(2+)</name>
        <dbReference type="ChEBI" id="CHEBI:18420"/>
    </ligand>
</feature>
<evidence type="ECO:0000256" key="4">
    <source>
        <dbReference type="ARBA" id="ARBA00022692"/>
    </source>
</evidence>
<feature type="transmembrane region" description="Helical" evidence="8">
    <location>
        <begin position="299"/>
        <end position="319"/>
    </location>
</feature>
<keyword evidence="2" id="KW-1003">Cell membrane</keyword>
<keyword evidence="5 8" id="KW-1133">Transmembrane helix</keyword>
<comment type="cofactor">
    <cofactor evidence="7">
        <name>Mg(2+)</name>
        <dbReference type="ChEBI" id="CHEBI:18420"/>
    </cofactor>
</comment>
<keyword evidence="4 8" id="KW-0812">Transmembrane</keyword>
<feature type="transmembrane region" description="Helical" evidence="8">
    <location>
        <begin position="6"/>
        <end position="30"/>
    </location>
</feature>
<dbReference type="GO" id="GO:0071555">
    <property type="term" value="P:cell wall organization"/>
    <property type="evidence" value="ECO:0007669"/>
    <property type="project" value="TreeGrafter"/>
</dbReference>
<feature type="binding site" evidence="7">
    <location>
        <position position="163"/>
    </location>
    <ligand>
        <name>Mg(2+)</name>
        <dbReference type="ChEBI" id="CHEBI:18420"/>
    </ligand>
</feature>
<dbReference type="GO" id="GO:0016780">
    <property type="term" value="F:phosphotransferase activity, for other substituted phosphate groups"/>
    <property type="evidence" value="ECO:0007669"/>
    <property type="project" value="InterPro"/>
</dbReference>
<organism evidence="9 10">
    <name type="scientific">Leptolyngbya foveolarum</name>
    <dbReference type="NCBI Taxonomy" id="47253"/>
    <lineage>
        <taxon>Bacteria</taxon>
        <taxon>Bacillati</taxon>
        <taxon>Cyanobacteriota</taxon>
        <taxon>Cyanophyceae</taxon>
        <taxon>Leptolyngbyales</taxon>
        <taxon>Leptolyngbyaceae</taxon>
        <taxon>Leptolyngbya group</taxon>
        <taxon>Leptolyngbya</taxon>
    </lineage>
</organism>
<reference evidence="9 10" key="2">
    <citation type="submission" date="2018-06" db="EMBL/GenBank/DDBJ databases">
        <title>Metagenomic assembly of (sub)arctic Cyanobacteria and their associated microbiome from non-axenic cultures.</title>
        <authorList>
            <person name="Baurain D."/>
        </authorList>
    </citation>
    <scope>NUCLEOTIDE SEQUENCE [LARGE SCALE GENOMIC DNA]</scope>
    <source>
        <strain evidence="9">ULC129bin1</strain>
    </source>
</reference>
<keyword evidence="3 9" id="KW-0808">Transferase</keyword>
<evidence type="ECO:0000256" key="1">
    <source>
        <dbReference type="ARBA" id="ARBA00004651"/>
    </source>
</evidence>
<dbReference type="PANTHER" id="PTHR22926">
    <property type="entry name" value="PHOSPHO-N-ACETYLMURAMOYL-PENTAPEPTIDE-TRANSFERASE"/>
    <property type="match status" value="1"/>
</dbReference>
<evidence type="ECO:0000256" key="7">
    <source>
        <dbReference type="PIRSR" id="PIRSR600715-1"/>
    </source>
</evidence>
<evidence type="ECO:0000256" key="3">
    <source>
        <dbReference type="ARBA" id="ARBA00022679"/>
    </source>
</evidence>
<dbReference type="InterPro" id="IPR000715">
    <property type="entry name" value="Glycosyl_transferase_4"/>
</dbReference>
<evidence type="ECO:0000256" key="5">
    <source>
        <dbReference type="ARBA" id="ARBA00022989"/>
    </source>
</evidence>
<protein>
    <submittedName>
        <fullName evidence="9">Undecaprenyl-phosphate alpha-N-acetylglucosaminyl 1-phosphate transferase</fullName>
    </submittedName>
</protein>
<evidence type="ECO:0000256" key="8">
    <source>
        <dbReference type="SAM" id="Phobius"/>
    </source>
</evidence>
<feature type="transmembrane region" description="Helical" evidence="8">
    <location>
        <begin position="113"/>
        <end position="130"/>
    </location>
</feature>
<keyword evidence="7" id="KW-0479">Metal-binding</keyword>
<feature type="transmembrane region" description="Helical" evidence="8">
    <location>
        <begin position="226"/>
        <end position="244"/>
    </location>
</feature>
<evidence type="ECO:0000313" key="9">
    <source>
        <dbReference type="EMBL" id="PZO19285.1"/>
    </source>
</evidence>
<dbReference type="GO" id="GO:0044038">
    <property type="term" value="P:cell wall macromolecule biosynthetic process"/>
    <property type="evidence" value="ECO:0007669"/>
    <property type="project" value="TreeGrafter"/>
</dbReference>
<evidence type="ECO:0000256" key="6">
    <source>
        <dbReference type="ARBA" id="ARBA00023136"/>
    </source>
</evidence>
<dbReference type="GO" id="GO:0046872">
    <property type="term" value="F:metal ion binding"/>
    <property type="evidence" value="ECO:0007669"/>
    <property type="project" value="UniProtKB-KW"/>
</dbReference>
<proteinExistence type="predicted"/>
<dbReference type="EMBL" id="QBMC01000046">
    <property type="protein sequence ID" value="PZO19285.1"/>
    <property type="molecule type" value="Genomic_DNA"/>
</dbReference>